<feature type="active site" description="Glycyl thioester intermediate" evidence="8">
    <location>
        <position position="91"/>
    </location>
</feature>
<evidence type="ECO:0000256" key="7">
    <source>
        <dbReference type="ARBA" id="ARBA00077197"/>
    </source>
</evidence>
<dbReference type="FunFam" id="3.10.110.10:FF:000037">
    <property type="entry name" value="ubiquitin-conjugating enzyme E2 27"/>
    <property type="match status" value="1"/>
</dbReference>
<dbReference type="FunCoup" id="A0A164ZHA3">
    <property type="interactions" value="1148"/>
</dbReference>
<dbReference type="EMBL" id="KV407467">
    <property type="protein sequence ID" value="KZF19102.1"/>
    <property type="molecule type" value="Genomic_DNA"/>
</dbReference>
<proteinExistence type="inferred from homology"/>
<feature type="region of interest" description="Disordered" evidence="10">
    <location>
        <begin position="155"/>
        <end position="185"/>
    </location>
</feature>
<dbReference type="SUPFAM" id="SSF54495">
    <property type="entry name" value="UBC-like"/>
    <property type="match status" value="1"/>
</dbReference>
<evidence type="ECO:0000256" key="6">
    <source>
        <dbReference type="ARBA" id="ARBA00072431"/>
    </source>
</evidence>
<evidence type="ECO:0000256" key="1">
    <source>
        <dbReference type="ARBA" id="ARBA00012486"/>
    </source>
</evidence>
<dbReference type="InterPro" id="IPR000608">
    <property type="entry name" value="UBC"/>
</dbReference>
<evidence type="ECO:0000256" key="2">
    <source>
        <dbReference type="ARBA" id="ARBA00022679"/>
    </source>
</evidence>
<dbReference type="STRING" id="1328760.A0A164ZHA3"/>
<evidence type="ECO:0000256" key="9">
    <source>
        <dbReference type="RuleBase" id="RU362109"/>
    </source>
</evidence>
<reference evidence="12 13" key="1">
    <citation type="journal article" date="2016" name="Fungal Biol.">
        <title>The genome of Xylona heveae provides a window into fungal endophytism.</title>
        <authorList>
            <person name="Gazis R."/>
            <person name="Kuo A."/>
            <person name="Riley R."/>
            <person name="LaButti K."/>
            <person name="Lipzen A."/>
            <person name="Lin J."/>
            <person name="Amirebrahimi M."/>
            <person name="Hesse C.N."/>
            <person name="Spatafora J.W."/>
            <person name="Henrissat B."/>
            <person name="Hainaut M."/>
            <person name="Grigoriev I.V."/>
            <person name="Hibbett D.S."/>
        </authorList>
    </citation>
    <scope>NUCLEOTIDE SEQUENCE [LARGE SCALE GENOMIC DNA]</scope>
    <source>
        <strain evidence="12 13">TC161</strain>
    </source>
</reference>
<dbReference type="InterPro" id="IPR009060">
    <property type="entry name" value="UBA-like_sf"/>
</dbReference>
<dbReference type="OMA" id="THLRGQF"/>
<dbReference type="GO" id="GO:0061631">
    <property type="term" value="F:ubiquitin conjugating enzyme activity"/>
    <property type="evidence" value="ECO:0007669"/>
    <property type="project" value="UniProtKB-EC"/>
</dbReference>
<dbReference type="InterPro" id="IPR016135">
    <property type="entry name" value="UBQ-conjugating_enzyme/RWD"/>
</dbReference>
<evidence type="ECO:0000313" key="13">
    <source>
        <dbReference type="Proteomes" id="UP000076632"/>
    </source>
</evidence>
<dbReference type="PANTHER" id="PTHR24068">
    <property type="entry name" value="UBIQUITIN-CONJUGATING ENZYME E2"/>
    <property type="match status" value="1"/>
</dbReference>
<dbReference type="GO" id="GO:0005524">
    <property type="term" value="F:ATP binding"/>
    <property type="evidence" value="ECO:0007669"/>
    <property type="project" value="UniProtKB-UniRule"/>
</dbReference>
<sequence>MSSNRARRVAKEIADIRADTSSNVFAEPHGNGDDLTHLRGNFKGPPGTPYEEGIYHVDIRIPTEYPFRPPVMKFETKVWHPNVSSQTGAICLDTLSSAWSPVLTIKSALLSLQSLLSTPEPKDPQDAEVAGMLMRNPKEFDRVAREWAVKYAGAPKRERGEGSGGATGETLKQRERKSKEEEERERLAVYKGYNKDLIDRFVNMGFDVDRVVSAFEYVGIDRMNGEDYELEEAYMGDITARLLGEP</sequence>
<dbReference type="RefSeq" id="XP_018184657.1">
    <property type="nucleotide sequence ID" value="XM_018335523.1"/>
</dbReference>
<dbReference type="AlphaFoldDB" id="A0A164ZHA3"/>
<dbReference type="OrthoDB" id="9993688at2759"/>
<keyword evidence="4 9" id="KW-0833">Ubl conjugation pathway</keyword>
<evidence type="ECO:0000256" key="5">
    <source>
        <dbReference type="ARBA" id="ARBA00022840"/>
    </source>
</evidence>
<protein>
    <recommendedName>
        <fullName evidence="6">Ubiquitin-conjugating enzyme E2 1</fullName>
        <ecNumber evidence="1">2.3.2.23</ecNumber>
    </recommendedName>
    <alternativeName>
        <fullName evidence="7">E2 ubiquitin-conjugating enzyme 1</fullName>
    </alternativeName>
</protein>
<dbReference type="PROSITE" id="PS50127">
    <property type="entry name" value="UBC_2"/>
    <property type="match status" value="1"/>
</dbReference>
<dbReference type="InterPro" id="IPR015368">
    <property type="entry name" value="UBA_C_fun"/>
</dbReference>
<dbReference type="CDD" id="cd23800">
    <property type="entry name" value="UBCc_UBE2K"/>
    <property type="match status" value="1"/>
</dbReference>
<evidence type="ECO:0000313" key="12">
    <source>
        <dbReference type="EMBL" id="KZF19102.1"/>
    </source>
</evidence>
<feature type="compositionally biased region" description="Basic and acidic residues" evidence="10">
    <location>
        <begin position="171"/>
        <end position="185"/>
    </location>
</feature>
<evidence type="ECO:0000256" key="10">
    <source>
        <dbReference type="SAM" id="MobiDB-lite"/>
    </source>
</evidence>
<evidence type="ECO:0000259" key="11">
    <source>
        <dbReference type="PROSITE" id="PS50127"/>
    </source>
</evidence>
<gene>
    <name evidence="12" type="ORF">L228DRAFT_271364</name>
</gene>
<dbReference type="SUPFAM" id="SSF46934">
    <property type="entry name" value="UBA-like"/>
    <property type="match status" value="1"/>
</dbReference>
<organism evidence="12 13">
    <name type="scientific">Xylona heveae (strain CBS 132557 / TC161)</name>
    <dbReference type="NCBI Taxonomy" id="1328760"/>
    <lineage>
        <taxon>Eukaryota</taxon>
        <taxon>Fungi</taxon>
        <taxon>Dikarya</taxon>
        <taxon>Ascomycota</taxon>
        <taxon>Pezizomycotina</taxon>
        <taxon>Xylonomycetes</taxon>
        <taxon>Xylonales</taxon>
        <taxon>Xylonaceae</taxon>
        <taxon>Xylona</taxon>
    </lineage>
</organism>
<dbReference type="EC" id="2.3.2.23" evidence="1"/>
<name>A0A164ZHA3_XYLHT</name>
<dbReference type="Gene3D" id="3.10.110.10">
    <property type="entry name" value="Ubiquitin Conjugating Enzyme"/>
    <property type="match status" value="1"/>
</dbReference>
<dbReference type="Pfam" id="PF09288">
    <property type="entry name" value="UBA_3"/>
    <property type="match status" value="1"/>
</dbReference>
<dbReference type="PROSITE" id="PS00183">
    <property type="entry name" value="UBC_1"/>
    <property type="match status" value="1"/>
</dbReference>
<dbReference type="GO" id="GO:0036503">
    <property type="term" value="P:ERAD pathway"/>
    <property type="evidence" value="ECO:0007669"/>
    <property type="project" value="EnsemblFungi"/>
</dbReference>
<evidence type="ECO:0000256" key="4">
    <source>
        <dbReference type="ARBA" id="ARBA00022786"/>
    </source>
</evidence>
<evidence type="ECO:0000256" key="3">
    <source>
        <dbReference type="ARBA" id="ARBA00022741"/>
    </source>
</evidence>
<dbReference type="Proteomes" id="UP000076632">
    <property type="component" value="Unassembled WGS sequence"/>
</dbReference>
<dbReference type="InterPro" id="IPR023313">
    <property type="entry name" value="UBQ-conjugating_AS"/>
</dbReference>
<evidence type="ECO:0000256" key="8">
    <source>
        <dbReference type="PROSITE-ProRule" id="PRU10133"/>
    </source>
</evidence>
<keyword evidence="2" id="KW-0808">Transferase</keyword>
<dbReference type="GO" id="GO:0070628">
    <property type="term" value="F:proteasome binding"/>
    <property type="evidence" value="ECO:0007669"/>
    <property type="project" value="EnsemblFungi"/>
</dbReference>
<accession>A0A164ZHA3</accession>
<keyword evidence="13" id="KW-1185">Reference proteome</keyword>
<dbReference type="InParanoid" id="A0A164ZHA3"/>
<keyword evidence="3 9" id="KW-0547">Nucleotide-binding</keyword>
<dbReference type="GeneID" id="28900660"/>
<keyword evidence="5 9" id="KW-0067">ATP-binding</keyword>
<dbReference type="SMART" id="SM00212">
    <property type="entry name" value="UBCc"/>
    <property type="match status" value="1"/>
</dbReference>
<dbReference type="GO" id="GO:0016050">
    <property type="term" value="P:vesicle organization"/>
    <property type="evidence" value="ECO:0007669"/>
    <property type="project" value="EnsemblFungi"/>
</dbReference>
<dbReference type="GO" id="GO:0006511">
    <property type="term" value="P:ubiquitin-dependent protein catabolic process"/>
    <property type="evidence" value="ECO:0007669"/>
    <property type="project" value="EnsemblFungi"/>
</dbReference>
<feature type="domain" description="UBC core" evidence="11">
    <location>
        <begin position="4"/>
        <end position="153"/>
    </location>
</feature>
<dbReference type="Pfam" id="PF00179">
    <property type="entry name" value="UQ_con"/>
    <property type="match status" value="1"/>
</dbReference>
<comment type="similarity">
    <text evidence="9">Belongs to the ubiquitin-conjugating enzyme family.</text>
</comment>